<comment type="cofactor">
    <cofactor evidence="1 4">
        <name>a divalent metal cation</name>
        <dbReference type="ChEBI" id="CHEBI:60240"/>
    </cofactor>
</comment>
<comment type="caution">
    <text evidence="5">The sequence shown here is derived from an EMBL/GenBank/DDBJ whole genome shotgun (WGS) entry which is preliminary data.</text>
</comment>
<dbReference type="AlphaFoldDB" id="A0A5N1IJ60"/>
<evidence type="ECO:0000256" key="4">
    <source>
        <dbReference type="HAMAP-Rule" id="MF_00528"/>
    </source>
</evidence>
<keyword evidence="3 4" id="KW-0546">Nucleotide metabolism</keyword>
<comment type="catalytic activity">
    <reaction evidence="4">
        <text>UTP + H2O = UMP + diphosphate + H(+)</text>
        <dbReference type="Rhea" id="RHEA:29395"/>
        <dbReference type="ChEBI" id="CHEBI:15377"/>
        <dbReference type="ChEBI" id="CHEBI:15378"/>
        <dbReference type="ChEBI" id="CHEBI:33019"/>
        <dbReference type="ChEBI" id="CHEBI:46398"/>
        <dbReference type="ChEBI" id="CHEBI:57865"/>
        <dbReference type="EC" id="3.6.1.9"/>
    </reaction>
</comment>
<feature type="site" description="Important for substrate specificity" evidence="4">
    <location>
        <position position="156"/>
    </location>
</feature>
<gene>
    <name evidence="5" type="primary">maf</name>
    <name evidence="5" type="ORF">F0P94_18275</name>
</gene>
<dbReference type="InterPro" id="IPR029001">
    <property type="entry name" value="ITPase-like_fam"/>
</dbReference>
<comment type="function">
    <text evidence="4">Nucleoside triphosphate pyrophosphatase that hydrolyzes dTTP and UTP. May have a dual role in cell division arrest and in preventing the incorporation of modified nucleotides into cellular nucleic acids.</text>
</comment>
<feature type="site" description="Important for substrate specificity" evidence="4">
    <location>
        <position position="74"/>
    </location>
</feature>
<sequence length="194" mass="22010">MSLPVKLILASNSPRRKEILGGLKIPFTIKVKEVPEDFPEDLQREQIAEFLAAHKADAYLSDLAEDEAVITADTIVWLKDSVLNKPENLEEARQMLFRLSGNMHEVVTGVSIATKNHQEVFHDVSKVYFKTLTEQEIDFYLENFRPLDKAGAYGVQEFIGMIGIERIEGSYFNVMGLPIHLVYERLKALGVVPY</sequence>
<dbReference type="SUPFAM" id="SSF52972">
    <property type="entry name" value="ITPase-like"/>
    <property type="match status" value="1"/>
</dbReference>
<dbReference type="GO" id="GO:0047429">
    <property type="term" value="F:nucleoside triphosphate diphosphatase activity"/>
    <property type="evidence" value="ECO:0007669"/>
    <property type="project" value="UniProtKB-EC"/>
</dbReference>
<comment type="similarity">
    <text evidence="4">Belongs to the Maf family. YhdE subfamily.</text>
</comment>
<comment type="catalytic activity">
    <reaction evidence="4">
        <text>dTTP + H2O = dTMP + diphosphate + H(+)</text>
        <dbReference type="Rhea" id="RHEA:28534"/>
        <dbReference type="ChEBI" id="CHEBI:15377"/>
        <dbReference type="ChEBI" id="CHEBI:15378"/>
        <dbReference type="ChEBI" id="CHEBI:33019"/>
        <dbReference type="ChEBI" id="CHEBI:37568"/>
        <dbReference type="ChEBI" id="CHEBI:63528"/>
        <dbReference type="EC" id="3.6.1.9"/>
    </reaction>
</comment>
<keyword evidence="2 4" id="KW-0378">Hydrolase</keyword>
<evidence type="ECO:0000256" key="3">
    <source>
        <dbReference type="ARBA" id="ARBA00023080"/>
    </source>
</evidence>
<evidence type="ECO:0000313" key="5">
    <source>
        <dbReference type="EMBL" id="KAA9325176.1"/>
    </source>
</evidence>
<dbReference type="InterPro" id="IPR003697">
    <property type="entry name" value="Maf-like"/>
</dbReference>
<protein>
    <recommendedName>
        <fullName evidence="4">dTTP/UTP pyrophosphatase</fullName>
        <shortName evidence="4">dTTPase/UTPase</shortName>
        <ecNumber evidence="4">3.6.1.9</ecNumber>
    </recommendedName>
    <alternativeName>
        <fullName evidence="4">Nucleoside triphosphate pyrophosphatase</fullName>
    </alternativeName>
    <alternativeName>
        <fullName evidence="4">Nucleotide pyrophosphatase</fullName>
        <shortName evidence="4">Nucleotide PPase</shortName>
    </alternativeName>
</protein>
<name>A0A5N1IJ60_9BACT</name>
<dbReference type="GO" id="GO:0009117">
    <property type="term" value="P:nucleotide metabolic process"/>
    <property type="evidence" value="ECO:0007669"/>
    <property type="project" value="UniProtKB-KW"/>
</dbReference>
<dbReference type="Gene3D" id="3.90.950.10">
    <property type="match status" value="1"/>
</dbReference>
<evidence type="ECO:0000256" key="1">
    <source>
        <dbReference type="ARBA" id="ARBA00001968"/>
    </source>
</evidence>
<comment type="caution">
    <text evidence="4">Lacks conserved residue(s) required for the propagation of feature annotation.</text>
</comment>
<dbReference type="EC" id="3.6.1.9" evidence="4"/>
<dbReference type="PIRSF" id="PIRSF006305">
    <property type="entry name" value="Maf"/>
    <property type="match status" value="1"/>
</dbReference>
<feature type="active site" description="Proton acceptor" evidence="4">
    <location>
        <position position="73"/>
    </location>
</feature>
<organism evidence="5 6">
    <name type="scientific">Adhaeribacter soli</name>
    <dbReference type="NCBI Taxonomy" id="2607655"/>
    <lineage>
        <taxon>Bacteria</taxon>
        <taxon>Pseudomonadati</taxon>
        <taxon>Bacteroidota</taxon>
        <taxon>Cytophagia</taxon>
        <taxon>Cytophagales</taxon>
        <taxon>Hymenobacteraceae</taxon>
        <taxon>Adhaeribacter</taxon>
    </lineage>
</organism>
<dbReference type="RefSeq" id="WP_150905772.1">
    <property type="nucleotide sequence ID" value="NZ_VTWT01000013.1"/>
</dbReference>
<comment type="subcellular location">
    <subcellularLocation>
        <location evidence="4">Cytoplasm</location>
    </subcellularLocation>
</comment>
<keyword evidence="6" id="KW-1185">Reference proteome</keyword>
<dbReference type="PANTHER" id="PTHR43213:SF5">
    <property type="entry name" value="BIFUNCTIONAL DTTP_UTP PYROPHOSPHATASE_METHYLTRANSFERASE PROTEIN-RELATED"/>
    <property type="match status" value="1"/>
</dbReference>
<dbReference type="Proteomes" id="UP000326570">
    <property type="component" value="Unassembled WGS sequence"/>
</dbReference>
<dbReference type="Pfam" id="PF02545">
    <property type="entry name" value="Maf"/>
    <property type="match status" value="1"/>
</dbReference>
<dbReference type="HAMAP" id="MF_00528">
    <property type="entry name" value="Maf"/>
    <property type="match status" value="1"/>
</dbReference>
<dbReference type="GO" id="GO:0005737">
    <property type="term" value="C:cytoplasm"/>
    <property type="evidence" value="ECO:0007669"/>
    <property type="project" value="UniProtKB-SubCell"/>
</dbReference>
<dbReference type="NCBIfam" id="TIGR00172">
    <property type="entry name" value="maf"/>
    <property type="match status" value="1"/>
</dbReference>
<dbReference type="EMBL" id="VTWT01000013">
    <property type="protein sequence ID" value="KAA9325176.1"/>
    <property type="molecule type" value="Genomic_DNA"/>
</dbReference>
<keyword evidence="4" id="KW-0963">Cytoplasm</keyword>
<evidence type="ECO:0000256" key="2">
    <source>
        <dbReference type="ARBA" id="ARBA00022801"/>
    </source>
</evidence>
<reference evidence="5 6" key="1">
    <citation type="submission" date="2019-09" db="EMBL/GenBank/DDBJ databases">
        <title>Genome sequence of Adhaeribacter sp. M2.</title>
        <authorList>
            <person name="Srinivasan S."/>
        </authorList>
    </citation>
    <scope>NUCLEOTIDE SEQUENCE [LARGE SCALE GENOMIC DNA]</scope>
    <source>
        <strain evidence="5 6">M2</strain>
    </source>
</reference>
<evidence type="ECO:0000313" key="6">
    <source>
        <dbReference type="Proteomes" id="UP000326570"/>
    </source>
</evidence>
<accession>A0A5N1IJ60</accession>
<feature type="site" description="Important for substrate specificity" evidence="4">
    <location>
        <position position="15"/>
    </location>
</feature>
<proteinExistence type="inferred from homology"/>
<dbReference type="PANTHER" id="PTHR43213">
    <property type="entry name" value="BIFUNCTIONAL DTTP/UTP PYROPHOSPHATASE/METHYLTRANSFERASE PROTEIN-RELATED"/>
    <property type="match status" value="1"/>
</dbReference>
<dbReference type="CDD" id="cd00555">
    <property type="entry name" value="Maf"/>
    <property type="match status" value="1"/>
</dbReference>